<evidence type="ECO:0008006" key="3">
    <source>
        <dbReference type="Google" id="ProtNLM"/>
    </source>
</evidence>
<sequence>MYEPQTTSTFHSGNTAVNVGLGLLGANHGYDVFGSVSQSPALSVSYERGITDSFGPGTLSVGGLLGYKHYYYDFPKTDYRASWTDVLLMARGSYHYNLTDNPQIDTYAGLTLGVRLNTYSNSNANSVARDVYNDQGLHLATGIFLGGRYFVTNNLGVFAEAGYDMTYLKFGLTAKF</sequence>
<dbReference type="SUPFAM" id="SSF56925">
    <property type="entry name" value="OMPA-like"/>
    <property type="match status" value="1"/>
</dbReference>
<evidence type="ECO:0000313" key="1">
    <source>
        <dbReference type="EMBL" id="GGE98817.1"/>
    </source>
</evidence>
<reference evidence="2" key="1">
    <citation type="journal article" date="2019" name="Int. J. Syst. Evol. Microbiol.">
        <title>The Global Catalogue of Microorganisms (GCM) 10K type strain sequencing project: providing services to taxonomists for standard genome sequencing and annotation.</title>
        <authorList>
            <consortium name="The Broad Institute Genomics Platform"/>
            <consortium name="The Broad Institute Genome Sequencing Center for Infectious Disease"/>
            <person name="Wu L."/>
            <person name="Ma J."/>
        </authorList>
    </citation>
    <scope>NUCLEOTIDE SEQUENCE [LARGE SCALE GENOMIC DNA]</scope>
    <source>
        <strain evidence="2">CGMCC 1.15197</strain>
    </source>
</reference>
<protein>
    <recommendedName>
        <fullName evidence="3">Outer membrane protein beta-barrel domain-containing protein</fullName>
    </recommendedName>
</protein>
<dbReference type="Proteomes" id="UP000632273">
    <property type="component" value="Unassembled WGS sequence"/>
</dbReference>
<comment type="caution">
    <text evidence="1">The sequence shown here is derived from an EMBL/GenBank/DDBJ whole genome shotgun (WGS) entry which is preliminary data.</text>
</comment>
<name>A0ABQ1TQT5_9BACT</name>
<dbReference type="EMBL" id="BMHT01000001">
    <property type="protein sequence ID" value="GGE98817.1"/>
    <property type="molecule type" value="Genomic_DNA"/>
</dbReference>
<evidence type="ECO:0000313" key="2">
    <source>
        <dbReference type="Proteomes" id="UP000632273"/>
    </source>
</evidence>
<gene>
    <name evidence="1" type="ORF">GCM10011383_07050</name>
</gene>
<accession>A0ABQ1TQT5</accession>
<organism evidence="1 2">
    <name type="scientific">Hymenobacter cavernae</name>
    <dbReference type="NCBI Taxonomy" id="2044852"/>
    <lineage>
        <taxon>Bacteria</taxon>
        <taxon>Pseudomonadati</taxon>
        <taxon>Bacteroidota</taxon>
        <taxon>Cytophagia</taxon>
        <taxon>Cytophagales</taxon>
        <taxon>Hymenobacteraceae</taxon>
        <taxon>Hymenobacter</taxon>
    </lineage>
</organism>
<dbReference type="InterPro" id="IPR011250">
    <property type="entry name" value="OMP/PagP_B-barrel"/>
</dbReference>
<proteinExistence type="predicted"/>
<keyword evidence="2" id="KW-1185">Reference proteome</keyword>